<evidence type="ECO:0000313" key="3">
    <source>
        <dbReference type="Proteomes" id="UP001209083"/>
    </source>
</evidence>
<keyword evidence="3" id="KW-1185">Reference proteome</keyword>
<dbReference type="PROSITE" id="PS51257">
    <property type="entry name" value="PROKAR_LIPOPROTEIN"/>
    <property type="match status" value="1"/>
</dbReference>
<dbReference type="Gene3D" id="3.30.300.50">
    <property type="match status" value="1"/>
</dbReference>
<protein>
    <recommendedName>
        <fullName evidence="4">Lipoprotein</fullName>
    </recommendedName>
</protein>
<dbReference type="RefSeq" id="WP_349640735.1">
    <property type="nucleotide sequence ID" value="NZ_CP090958.1"/>
</dbReference>
<reference evidence="2 3" key="1">
    <citation type="submission" date="2023-05" db="EMBL/GenBank/DDBJ databases">
        <title>Lithophilousrod everest ZFBP1038 complete genpme.</title>
        <authorList>
            <person name="Tian M."/>
        </authorList>
    </citation>
    <scope>NUCLEOTIDE SEQUENCE [LARGE SCALE GENOMIC DNA]</scope>
    <source>
        <strain evidence="2 3">ZFBP1038</strain>
    </source>
</reference>
<accession>A0ABY8QY08</accession>
<dbReference type="InterPro" id="IPR035070">
    <property type="entry name" value="Streptogrisin_prodomain"/>
</dbReference>
<name>A0ABY8QY08_9MICO</name>
<organism evidence="2 3">
    <name type="scientific">Saxibacter everestensis</name>
    <dbReference type="NCBI Taxonomy" id="2909229"/>
    <lineage>
        <taxon>Bacteria</taxon>
        <taxon>Bacillati</taxon>
        <taxon>Actinomycetota</taxon>
        <taxon>Actinomycetes</taxon>
        <taxon>Micrococcales</taxon>
        <taxon>Brevibacteriaceae</taxon>
        <taxon>Saxibacter</taxon>
    </lineage>
</organism>
<dbReference type="Proteomes" id="UP001209083">
    <property type="component" value="Chromosome"/>
</dbReference>
<feature type="region of interest" description="Disordered" evidence="1">
    <location>
        <begin position="23"/>
        <end position="53"/>
    </location>
</feature>
<proteinExistence type="predicted"/>
<evidence type="ECO:0008006" key="4">
    <source>
        <dbReference type="Google" id="ProtNLM"/>
    </source>
</evidence>
<sequence>MKLMQRIGATVTVIGVATLAACGPQDTDTASPEDGSPGAGSSESQSATEQTDKTLKLLETLKTELGDSYAQGWIEEGKLHVAVTTDEAVAKVEEAGAAAKKVKFNESQLKQAQQDVQDWADSLDAEARSAVQTYAADGRNGRIVVGVHESEIAAVEKAFQQAKPAVGDGVPVVFEKTSGKISPAGG</sequence>
<dbReference type="EMBL" id="CP090958">
    <property type="protein sequence ID" value="WGW13912.1"/>
    <property type="molecule type" value="Genomic_DNA"/>
</dbReference>
<evidence type="ECO:0000256" key="1">
    <source>
        <dbReference type="SAM" id="MobiDB-lite"/>
    </source>
</evidence>
<evidence type="ECO:0000313" key="2">
    <source>
        <dbReference type="EMBL" id="WGW13912.1"/>
    </source>
</evidence>
<gene>
    <name evidence="2" type="ORF">LWF01_09295</name>
</gene>